<feature type="region of interest" description="Disordered" evidence="1">
    <location>
        <begin position="1"/>
        <end position="142"/>
    </location>
</feature>
<feature type="compositionally biased region" description="Basic and acidic residues" evidence="1">
    <location>
        <begin position="77"/>
        <end position="108"/>
    </location>
</feature>
<evidence type="ECO:0000313" key="2">
    <source>
        <dbReference type="EMBL" id="KAJ3051701.1"/>
    </source>
</evidence>
<dbReference type="AlphaFoldDB" id="A0AAD5SJR0"/>
<keyword evidence="3" id="KW-1185">Reference proteome</keyword>
<dbReference type="EMBL" id="JADGJD010000366">
    <property type="protein sequence ID" value="KAJ3051701.1"/>
    <property type="molecule type" value="Genomic_DNA"/>
</dbReference>
<feature type="compositionally biased region" description="Acidic residues" evidence="1">
    <location>
        <begin position="48"/>
        <end position="66"/>
    </location>
</feature>
<sequence>MDVVPLGGWVGPSSTTGTTGNGKGAGCGSGSGSRKVPTSGRKRPHWEVDEEGVILILDSDEEDGEEEKTGRERKKRKVDERGNGNGDGERKKKEEEKKRKREKKEGGRNGKKRVGDGPLSCGLPDVKDHKKRTKERAWDQEVPPPKNLEMKFIEGANEIEVPRWGWAVGPWVVDYLRRGLQGGLGLR</sequence>
<evidence type="ECO:0000313" key="3">
    <source>
        <dbReference type="Proteomes" id="UP001212841"/>
    </source>
</evidence>
<feature type="compositionally biased region" description="Gly residues" evidence="1">
    <location>
        <begin position="19"/>
        <end position="31"/>
    </location>
</feature>
<gene>
    <name evidence="2" type="ORF">HK097_007267</name>
</gene>
<proteinExistence type="predicted"/>
<protein>
    <submittedName>
        <fullName evidence="2">Uncharacterized protein</fullName>
    </submittedName>
</protein>
<organism evidence="2 3">
    <name type="scientific">Rhizophlyctis rosea</name>
    <dbReference type="NCBI Taxonomy" id="64517"/>
    <lineage>
        <taxon>Eukaryota</taxon>
        <taxon>Fungi</taxon>
        <taxon>Fungi incertae sedis</taxon>
        <taxon>Chytridiomycota</taxon>
        <taxon>Chytridiomycota incertae sedis</taxon>
        <taxon>Chytridiomycetes</taxon>
        <taxon>Rhizophlyctidales</taxon>
        <taxon>Rhizophlyctidaceae</taxon>
        <taxon>Rhizophlyctis</taxon>
    </lineage>
</organism>
<reference evidence="2" key="1">
    <citation type="submission" date="2020-05" db="EMBL/GenBank/DDBJ databases">
        <title>Phylogenomic resolution of chytrid fungi.</title>
        <authorList>
            <person name="Stajich J.E."/>
            <person name="Amses K."/>
            <person name="Simmons R."/>
            <person name="Seto K."/>
            <person name="Myers J."/>
            <person name="Bonds A."/>
            <person name="Quandt C.A."/>
            <person name="Barry K."/>
            <person name="Liu P."/>
            <person name="Grigoriev I."/>
            <person name="Longcore J.E."/>
            <person name="James T.Y."/>
        </authorList>
    </citation>
    <scope>NUCLEOTIDE SEQUENCE</scope>
    <source>
        <strain evidence="2">JEL0318</strain>
    </source>
</reference>
<accession>A0AAD5SJR0</accession>
<dbReference type="Proteomes" id="UP001212841">
    <property type="component" value="Unassembled WGS sequence"/>
</dbReference>
<name>A0AAD5SJR0_9FUNG</name>
<evidence type="ECO:0000256" key="1">
    <source>
        <dbReference type="SAM" id="MobiDB-lite"/>
    </source>
</evidence>
<comment type="caution">
    <text evidence="2">The sequence shown here is derived from an EMBL/GenBank/DDBJ whole genome shotgun (WGS) entry which is preliminary data.</text>
</comment>